<accession>A0ABQ9ZRA3</accession>
<keyword evidence="2" id="KW-1185">Reference proteome</keyword>
<evidence type="ECO:0000313" key="1">
    <source>
        <dbReference type="EMBL" id="KAK4015456.1"/>
    </source>
</evidence>
<name>A0ABQ9ZRA3_9CRUS</name>
<proteinExistence type="predicted"/>
<organism evidence="1 2">
    <name type="scientific">Daphnia magna</name>
    <dbReference type="NCBI Taxonomy" id="35525"/>
    <lineage>
        <taxon>Eukaryota</taxon>
        <taxon>Metazoa</taxon>
        <taxon>Ecdysozoa</taxon>
        <taxon>Arthropoda</taxon>
        <taxon>Crustacea</taxon>
        <taxon>Branchiopoda</taxon>
        <taxon>Diplostraca</taxon>
        <taxon>Cladocera</taxon>
        <taxon>Anomopoda</taxon>
        <taxon>Daphniidae</taxon>
        <taxon>Daphnia</taxon>
    </lineage>
</organism>
<sequence length="100" mass="10922">MKAKCHKQQVSKAGCDNNVDDRVCQLHLKPLWIAGDGYFRATDVKETGRCRYESGHSINLAPYTEAVADFCSPFIVGPVVNKETASVNNFIKGVLFSAGS</sequence>
<dbReference type="Proteomes" id="UP001234178">
    <property type="component" value="Unassembled WGS sequence"/>
</dbReference>
<reference evidence="1 2" key="1">
    <citation type="journal article" date="2023" name="Nucleic Acids Res.">
        <title>The hologenome of Daphnia magna reveals possible DNA methylation and microbiome-mediated evolution of the host genome.</title>
        <authorList>
            <person name="Chaturvedi A."/>
            <person name="Li X."/>
            <person name="Dhandapani V."/>
            <person name="Marshall H."/>
            <person name="Kissane S."/>
            <person name="Cuenca-Cambronero M."/>
            <person name="Asole G."/>
            <person name="Calvet F."/>
            <person name="Ruiz-Romero M."/>
            <person name="Marangio P."/>
            <person name="Guigo R."/>
            <person name="Rago D."/>
            <person name="Mirbahai L."/>
            <person name="Eastwood N."/>
            <person name="Colbourne J.K."/>
            <person name="Zhou J."/>
            <person name="Mallon E."/>
            <person name="Orsini L."/>
        </authorList>
    </citation>
    <scope>NUCLEOTIDE SEQUENCE [LARGE SCALE GENOMIC DNA]</scope>
    <source>
        <strain evidence="1">LRV0_1</strain>
    </source>
</reference>
<gene>
    <name evidence="1" type="ORF">OUZ56_030434</name>
</gene>
<protein>
    <submittedName>
        <fullName evidence="1">Uncharacterized protein</fullName>
    </submittedName>
</protein>
<comment type="caution">
    <text evidence="1">The sequence shown here is derived from an EMBL/GenBank/DDBJ whole genome shotgun (WGS) entry which is preliminary data.</text>
</comment>
<evidence type="ECO:0000313" key="2">
    <source>
        <dbReference type="Proteomes" id="UP001234178"/>
    </source>
</evidence>
<dbReference type="EMBL" id="JAOYFB010000005">
    <property type="protein sequence ID" value="KAK4015456.1"/>
    <property type="molecule type" value="Genomic_DNA"/>
</dbReference>